<dbReference type="GeneID" id="26736535"/>
<dbReference type="CDD" id="cd07741">
    <property type="entry name" value="metallo-hydrolase-like_MBL-fold"/>
    <property type="match status" value="1"/>
</dbReference>
<accession>A0A0U2V4R0</accession>
<sequence length="309" mass="34255">MKLIFLGTGGGRFSAINQRRMTGGFRIDNLGGRNYHIDPGPGALVRTYQFGLDPRNIDGIFVSHAHTDHYNDAEILIEAMTRGMTQKNGHIMGSKSVLSGFEKWGPCISSYHKSKSEILELEAGDIRYFNNCLVRATPTKHGDPMGVGFQIEYKDFKISYTSDTSYFPELAKSHEGADVFIASVLRPGGKSIKGHLCSSSFINLIEEIQPKLAIMTHLGLKMISNNPIGEAKRITKLTGIKTLAAFDGMSLDINYNNPSKARIISLKDVDAPYHGSNINLSNFERKNSRKLAAKNGEDDELSQIRKYVH</sequence>
<dbReference type="RefSeq" id="WP_058739600.1">
    <property type="nucleotide sequence ID" value="NZ_CP011266.1"/>
</dbReference>
<organism evidence="2 3">
    <name type="scientific">Methanobrevibacter millerae</name>
    <dbReference type="NCBI Taxonomy" id="230361"/>
    <lineage>
        <taxon>Archaea</taxon>
        <taxon>Methanobacteriati</taxon>
        <taxon>Methanobacteriota</taxon>
        <taxon>Methanomada group</taxon>
        <taxon>Methanobacteria</taxon>
        <taxon>Methanobacteriales</taxon>
        <taxon>Methanobacteriaceae</taxon>
        <taxon>Methanobrevibacter</taxon>
    </lineage>
</organism>
<keyword evidence="3" id="KW-1185">Reference proteome</keyword>
<dbReference type="KEGG" id="mmil:sm9_1594"/>
<dbReference type="AlphaFoldDB" id="A0A0U2V4R0"/>
<dbReference type="Proteomes" id="UP000067738">
    <property type="component" value="Chromosome"/>
</dbReference>
<evidence type="ECO:0000259" key="1">
    <source>
        <dbReference type="Pfam" id="PF12706"/>
    </source>
</evidence>
<dbReference type="Gene3D" id="3.60.15.10">
    <property type="entry name" value="Ribonuclease Z/Hydroxyacylglutathione hydrolase-like"/>
    <property type="match status" value="1"/>
</dbReference>
<reference evidence="2 3" key="1">
    <citation type="submission" date="2015-04" db="EMBL/GenBank/DDBJ databases">
        <title>The complete genome sequence of the rumen methanogen Methanobrevibacter millerae SM9.</title>
        <authorList>
            <person name="Leahy S.C."/>
            <person name="Kelly W.J."/>
            <person name="Pacheco D.M."/>
            <person name="Li D."/>
            <person name="Altermann E."/>
            <person name="Attwood G.T."/>
        </authorList>
    </citation>
    <scope>NUCLEOTIDE SEQUENCE [LARGE SCALE GENOMIC DNA]</scope>
    <source>
        <strain evidence="2 3">SM9</strain>
    </source>
</reference>
<feature type="domain" description="Metallo-beta-lactamase" evidence="1">
    <location>
        <begin position="33"/>
        <end position="217"/>
    </location>
</feature>
<evidence type="ECO:0000313" key="3">
    <source>
        <dbReference type="Proteomes" id="UP000067738"/>
    </source>
</evidence>
<dbReference type="SUPFAM" id="SSF56281">
    <property type="entry name" value="Metallo-hydrolase/oxidoreductase"/>
    <property type="match status" value="1"/>
</dbReference>
<dbReference type="InterPro" id="IPR001279">
    <property type="entry name" value="Metallo-B-lactamas"/>
</dbReference>
<gene>
    <name evidence="2" type="ORF">sm9_1594</name>
</gene>
<evidence type="ECO:0000313" key="2">
    <source>
        <dbReference type="EMBL" id="ALT69362.1"/>
    </source>
</evidence>
<proteinExistence type="predicted"/>
<dbReference type="PANTHER" id="PTHR42663:SF6">
    <property type="entry name" value="HYDROLASE C777.06C-RELATED"/>
    <property type="match status" value="1"/>
</dbReference>
<dbReference type="OrthoDB" id="73420at2157"/>
<protein>
    <submittedName>
        <fullName evidence="2">Metallo-beta-lactamase superfamily protein</fullName>
    </submittedName>
</protein>
<dbReference type="EMBL" id="CP011266">
    <property type="protein sequence ID" value="ALT69362.1"/>
    <property type="molecule type" value="Genomic_DNA"/>
</dbReference>
<dbReference type="Pfam" id="PF12706">
    <property type="entry name" value="Lactamase_B_2"/>
    <property type="match status" value="1"/>
</dbReference>
<name>A0A0U2V4R0_9EURY</name>
<dbReference type="InterPro" id="IPR036866">
    <property type="entry name" value="RibonucZ/Hydroxyglut_hydro"/>
</dbReference>
<dbReference type="PATRIC" id="fig|230361.4.peg.1651"/>
<dbReference type="PANTHER" id="PTHR42663">
    <property type="entry name" value="HYDROLASE C777.06C-RELATED-RELATED"/>
    <property type="match status" value="1"/>
</dbReference>